<protein>
    <submittedName>
        <fullName evidence="2">TssQ family T6SS-associated lipoprotein</fullName>
    </submittedName>
</protein>
<reference evidence="2 3" key="1">
    <citation type="submission" date="2021-11" db="EMBL/GenBank/DDBJ databases">
        <authorList>
            <person name="Huq M.A."/>
        </authorList>
    </citation>
    <scope>NUCLEOTIDE SEQUENCE [LARGE SCALE GENOMIC DNA]</scope>
    <source>
        <strain evidence="2 3">MAHUQ-52</strain>
    </source>
</reference>
<sequence>MNPLLKLISAGCVAASLAGCAGTQVAPKPAPAPAQPAPPSADQVALQEGIELYNKGDFNGAIKRLGAAEISAGGSKARQLEALKYQAFSYCVTSRKTLCGKQFEKALKLDPSFDLAPGEHGHPLWGPVFTRLKKAK</sequence>
<dbReference type="RefSeq" id="WP_229432764.1">
    <property type="nucleotide sequence ID" value="NZ_JAJHPV010000013.1"/>
</dbReference>
<dbReference type="InterPro" id="IPR047780">
    <property type="entry name" value="TssQ-like"/>
</dbReference>
<accession>A0ABS8IXE0</accession>
<name>A0ABS8IXE0_9BURK</name>
<evidence type="ECO:0000313" key="2">
    <source>
        <dbReference type="EMBL" id="MCC6071884.1"/>
    </source>
</evidence>
<dbReference type="NCBIfam" id="NF038027">
    <property type="entry name" value="TssQ_fam"/>
    <property type="match status" value="1"/>
</dbReference>
<organism evidence="2 3">
    <name type="scientific">Massilia agrisoli</name>
    <dbReference type="NCBI Taxonomy" id="2892444"/>
    <lineage>
        <taxon>Bacteria</taxon>
        <taxon>Pseudomonadati</taxon>
        <taxon>Pseudomonadota</taxon>
        <taxon>Betaproteobacteria</taxon>
        <taxon>Burkholderiales</taxon>
        <taxon>Oxalobacteraceae</taxon>
        <taxon>Telluria group</taxon>
        <taxon>Massilia</taxon>
    </lineage>
</organism>
<feature type="signal peptide" evidence="1">
    <location>
        <begin position="1"/>
        <end position="21"/>
    </location>
</feature>
<comment type="caution">
    <text evidence="2">The sequence shown here is derived from an EMBL/GenBank/DDBJ whole genome shotgun (WGS) entry which is preliminary data.</text>
</comment>
<proteinExistence type="predicted"/>
<dbReference type="PROSITE" id="PS51257">
    <property type="entry name" value="PROKAR_LIPOPROTEIN"/>
    <property type="match status" value="1"/>
</dbReference>
<dbReference type="EMBL" id="JAJHPV010000013">
    <property type="protein sequence ID" value="MCC6071884.1"/>
    <property type="molecule type" value="Genomic_DNA"/>
</dbReference>
<evidence type="ECO:0000256" key="1">
    <source>
        <dbReference type="SAM" id="SignalP"/>
    </source>
</evidence>
<gene>
    <name evidence="2" type="ORF">LMJ30_13040</name>
</gene>
<keyword evidence="1" id="KW-0732">Signal</keyword>
<evidence type="ECO:0000313" key="3">
    <source>
        <dbReference type="Proteomes" id="UP001198701"/>
    </source>
</evidence>
<keyword evidence="2" id="KW-0449">Lipoprotein</keyword>
<feature type="chain" id="PRO_5046623207" evidence="1">
    <location>
        <begin position="22"/>
        <end position="136"/>
    </location>
</feature>
<dbReference type="Proteomes" id="UP001198701">
    <property type="component" value="Unassembled WGS sequence"/>
</dbReference>
<keyword evidence="3" id="KW-1185">Reference proteome</keyword>